<reference evidence="1 2" key="1">
    <citation type="submission" date="2021-06" db="EMBL/GenBank/DDBJ databases">
        <title>Bacillus sp. RD4P76, an endophyte from a halophyte.</title>
        <authorList>
            <person name="Sun J.-Q."/>
        </authorList>
    </citation>
    <scope>NUCLEOTIDE SEQUENCE [LARGE SCALE GENOMIC DNA]</scope>
    <source>
        <strain evidence="1 2">JCM 17098</strain>
    </source>
</reference>
<accession>A0ABS6JSR9</accession>
<dbReference type="EMBL" id="JAHQCR010000021">
    <property type="protein sequence ID" value="MBU9720749.1"/>
    <property type="molecule type" value="Genomic_DNA"/>
</dbReference>
<dbReference type="RefSeq" id="WP_088074640.1">
    <property type="nucleotide sequence ID" value="NZ_JAHQCR010000021.1"/>
</dbReference>
<protein>
    <submittedName>
        <fullName evidence="1">Uncharacterized protein</fullName>
    </submittedName>
</protein>
<evidence type="ECO:0000313" key="2">
    <source>
        <dbReference type="Proteomes" id="UP000790580"/>
    </source>
</evidence>
<proteinExistence type="predicted"/>
<sequence length="81" mass="9260">MSLCPLCNGMNDLNIQCQSCNNQMSDKGRYFDYFGDYSPYESIELMKESDGIATDKQDETCPHLFTCESCQQDKVILVQEV</sequence>
<organism evidence="1 2">
    <name type="scientific">Evansella alkalicola</name>
    <dbReference type="NCBI Taxonomy" id="745819"/>
    <lineage>
        <taxon>Bacteria</taxon>
        <taxon>Bacillati</taxon>
        <taxon>Bacillota</taxon>
        <taxon>Bacilli</taxon>
        <taxon>Bacillales</taxon>
        <taxon>Bacillaceae</taxon>
        <taxon>Evansella</taxon>
    </lineage>
</organism>
<gene>
    <name evidence="1" type="ORF">KS407_04725</name>
</gene>
<keyword evidence="2" id="KW-1185">Reference proteome</keyword>
<evidence type="ECO:0000313" key="1">
    <source>
        <dbReference type="EMBL" id="MBU9720749.1"/>
    </source>
</evidence>
<comment type="caution">
    <text evidence="1">The sequence shown here is derived from an EMBL/GenBank/DDBJ whole genome shotgun (WGS) entry which is preliminary data.</text>
</comment>
<dbReference type="Proteomes" id="UP000790580">
    <property type="component" value="Unassembled WGS sequence"/>
</dbReference>
<name>A0ABS6JSR9_9BACI</name>